<evidence type="ECO:0000256" key="5">
    <source>
        <dbReference type="SAM" id="MobiDB-lite"/>
    </source>
</evidence>
<feature type="domain" description="Zn(2)-C6 fungal-type" evidence="6">
    <location>
        <begin position="13"/>
        <end position="45"/>
    </location>
</feature>
<name>C5G172_ARTOC</name>
<dbReference type="HOGENOM" id="CLU_903079_0_0_1"/>
<evidence type="ECO:0000256" key="4">
    <source>
        <dbReference type="ARBA" id="ARBA00023242"/>
    </source>
</evidence>
<organism evidence="7 8">
    <name type="scientific">Arthroderma otae (strain ATCC MYA-4605 / CBS 113480)</name>
    <name type="common">Microsporum canis</name>
    <dbReference type="NCBI Taxonomy" id="554155"/>
    <lineage>
        <taxon>Eukaryota</taxon>
        <taxon>Fungi</taxon>
        <taxon>Dikarya</taxon>
        <taxon>Ascomycota</taxon>
        <taxon>Pezizomycotina</taxon>
        <taxon>Eurotiomycetes</taxon>
        <taxon>Eurotiomycetidae</taxon>
        <taxon>Onygenales</taxon>
        <taxon>Arthrodermataceae</taxon>
        <taxon>Microsporum</taxon>
    </lineage>
</organism>
<dbReference type="EMBL" id="DS995709">
    <property type="protein sequence ID" value="EEQ35875.1"/>
    <property type="molecule type" value="Genomic_DNA"/>
</dbReference>
<keyword evidence="8" id="KW-1185">Reference proteome</keyword>
<dbReference type="Proteomes" id="UP000002035">
    <property type="component" value="Unassembled WGS sequence"/>
</dbReference>
<dbReference type="VEuPathDB" id="FungiDB:MCYG_08694"/>
<keyword evidence="3" id="KW-0804">Transcription</keyword>
<dbReference type="RefSeq" id="XP_002842863.1">
    <property type="nucleotide sequence ID" value="XM_002842817.1"/>
</dbReference>
<dbReference type="GO" id="GO:0003677">
    <property type="term" value="F:DNA binding"/>
    <property type="evidence" value="ECO:0007669"/>
    <property type="project" value="UniProtKB-KW"/>
</dbReference>
<dbReference type="GO" id="GO:0008270">
    <property type="term" value="F:zinc ion binding"/>
    <property type="evidence" value="ECO:0007669"/>
    <property type="project" value="InterPro"/>
</dbReference>
<dbReference type="GO" id="GO:0000981">
    <property type="term" value="F:DNA-binding transcription factor activity, RNA polymerase II-specific"/>
    <property type="evidence" value="ECO:0007669"/>
    <property type="project" value="InterPro"/>
</dbReference>
<dbReference type="OrthoDB" id="4173234at2759"/>
<protein>
    <recommendedName>
        <fullName evidence="6">Zn(2)-C6 fungal-type domain-containing protein</fullName>
    </recommendedName>
</protein>
<dbReference type="PROSITE" id="PS00463">
    <property type="entry name" value="ZN2_CY6_FUNGAL_1"/>
    <property type="match status" value="1"/>
</dbReference>
<dbReference type="GeneID" id="9224087"/>
<proteinExistence type="predicted"/>
<keyword evidence="2" id="KW-0238">DNA-binding</keyword>
<dbReference type="SUPFAM" id="SSF57701">
    <property type="entry name" value="Zn2/Cys6 DNA-binding domain"/>
    <property type="match status" value="1"/>
</dbReference>
<feature type="region of interest" description="Disordered" evidence="5">
    <location>
        <begin position="138"/>
        <end position="169"/>
    </location>
</feature>
<accession>C5G172</accession>
<sequence length="308" mass="33106">MATVKERPISRQACNRCHTAKLRCSREPESQKCARCIKAGVGCIYDPPHRLGRPRRTGSIQTCANSSLVIAYSAAMSPDSPLNATTAADITGANGNAQGLESSPGYQEPTGLDIYGQPTQTDEFCLFSHLFSSGSNFDIPMSPSPAAESNKGSGERSPQAIPTPSSTQPLLLSSVDEMSCPDPNIPDDPVLALTHLQAELSNIHSKLAGIKQAHPSQFSNKGKEELLISNDCFKAQLRANIKASEQTLDVLSRINGQPRPNATEMAGLGPLDSFGLSSGDYYHPQGSPSFPAPDPCMGHQRRLWVFQW</sequence>
<evidence type="ECO:0000313" key="8">
    <source>
        <dbReference type="Proteomes" id="UP000002035"/>
    </source>
</evidence>
<keyword evidence="1" id="KW-0805">Transcription regulation</keyword>
<dbReference type="CDD" id="cd00067">
    <property type="entry name" value="GAL4"/>
    <property type="match status" value="1"/>
</dbReference>
<evidence type="ECO:0000256" key="2">
    <source>
        <dbReference type="ARBA" id="ARBA00023125"/>
    </source>
</evidence>
<gene>
    <name evidence="7" type="ORF">MCYG_08694</name>
</gene>
<dbReference type="InterPro" id="IPR036864">
    <property type="entry name" value="Zn2-C6_fun-type_DNA-bd_sf"/>
</dbReference>
<dbReference type="PROSITE" id="PS50048">
    <property type="entry name" value="ZN2_CY6_FUNGAL_2"/>
    <property type="match status" value="1"/>
</dbReference>
<dbReference type="InterPro" id="IPR001138">
    <property type="entry name" value="Zn2Cys6_DnaBD"/>
</dbReference>
<evidence type="ECO:0000256" key="1">
    <source>
        <dbReference type="ARBA" id="ARBA00023015"/>
    </source>
</evidence>
<evidence type="ECO:0000259" key="6">
    <source>
        <dbReference type="PROSITE" id="PS50048"/>
    </source>
</evidence>
<reference evidence="8" key="1">
    <citation type="journal article" date="2012" name="MBio">
        <title>Comparative genome analysis of Trichophyton rubrum and related dermatophytes reveals candidate genes involved in infection.</title>
        <authorList>
            <person name="Martinez D.A."/>
            <person name="Oliver B.G."/>
            <person name="Graeser Y."/>
            <person name="Goldberg J.M."/>
            <person name="Li W."/>
            <person name="Martinez-Rossi N.M."/>
            <person name="Monod M."/>
            <person name="Shelest E."/>
            <person name="Barton R.C."/>
            <person name="Birch E."/>
            <person name="Brakhage A.A."/>
            <person name="Chen Z."/>
            <person name="Gurr S.J."/>
            <person name="Heiman D."/>
            <person name="Heitman J."/>
            <person name="Kosti I."/>
            <person name="Rossi A."/>
            <person name="Saif S."/>
            <person name="Samalova M."/>
            <person name="Saunders C.W."/>
            <person name="Shea T."/>
            <person name="Summerbell R.C."/>
            <person name="Xu J."/>
            <person name="Young S."/>
            <person name="Zeng Q."/>
            <person name="Birren B.W."/>
            <person name="Cuomo C.A."/>
            <person name="White T.C."/>
        </authorList>
    </citation>
    <scope>NUCLEOTIDE SEQUENCE [LARGE SCALE GENOMIC DNA]</scope>
    <source>
        <strain evidence="8">ATCC MYA-4605 / CBS 113480</strain>
    </source>
</reference>
<dbReference type="Gene3D" id="4.10.240.10">
    <property type="entry name" value="Zn(2)-C6 fungal-type DNA-binding domain"/>
    <property type="match status" value="1"/>
</dbReference>
<dbReference type="SMART" id="SM00066">
    <property type="entry name" value="GAL4"/>
    <property type="match status" value="1"/>
</dbReference>
<dbReference type="STRING" id="554155.C5G172"/>
<dbReference type="AlphaFoldDB" id="C5G172"/>
<evidence type="ECO:0000256" key="3">
    <source>
        <dbReference type="ARBA" id="ARBA00023163"/>
    </source>
</evidence>
<evidence type="ECO:0000313" key="7">
    <source>
        <dbReference type="EMBL" id="EEQ35875.1"/>
    </source>
</evidence>
<dbReference type="Pfam" id="PF00172">
    <property type="entry name" value="Zn_clus"/>
    <property type="match status" value="1"/>
</dbReference>
<keyword evidence="4" id="KW-0539">Nucleus</keyword>